<dbReference type="AlphaFoldDB" id="A0A8T0TJG0"/>
<evidence type="ECO:0000313" key="3">
    <source>
        <dbReference type="Proteomes" id="UP000823388"/>
    </source>
</evidence>
<dbReference type="PANTHER" id="PTHR33116:SF87">
    <property type="entry name" value="OS01G0158850 PROTEIN"/>
    <property type="match status" value="1"/>
</dbReference>
<comment type="caution">
    <text evidence="2">The sequence shown here is derived from an EMBL/GenBank/DDBJ whole genome shotgun (WGS) entry which is preliminary data.</text>
</comment>
<organism evidence="2 3">
    <name type="scientific">Panicum virgatum</name>
    <name type="common">Blackwell switchgrass</name>
    <dbReference type="NCBI Taxonomy" id="38727"/>
    <lineage>
        <taxon>Eukaryota</taxon>
        <taxon>Viridiplantae</taxon>
        <taxon>Streptophyta</taxon>
        <taxon>Embryophyta</taxon>
        <taxon>Tracheophyta</taxon>
        <taxon>Spermatophyta</taxon>
        <taxon>Magnoliopsida</taxon>
        <taxon>Liliopsida</taxon>
        <taxon>Poales</taxon>
        <taxon>Poaceae</taxon>
        <taxon>PACMAD clade</taxon>
        <taxon>Panicoideae</taxon>
        <taxon>Panicodae</taxon>
        <taxon>Paniceae</taxon>
        <taxon>Panicinae</taxon>
        <taxon>Panicum</taxon>
        <taxon>Panicum sect. Hiantes</taxon>
    </lineage>
</organism>
<reference evidence="2" key="1">
    <citation type="submission" date="2020-05" db="EMBL/GenBank/DDBJ databases">
        <title>WGS assembly of Panicum virgatum.</title>
        <authorList>
            <person name="Lovell J.T."/>
            <person name="Jenkins J."/>
            <person name="Shu S."/>
            <person name="Juenger T.E."/>
            <person name="Schmutz J."/>
        </authorList>
    </citation>
    <scope>NUCLEOTIDE SEQUENCE</scope>
    <source>
        <strain evidence="2">AP13</strain>
    </source>
</reference>
<gene>
    <name evidence="2" type="ORF">PVAP13_4KG008258</name>
</gene>
<name>A0A8T0TJG0_PANVG</name>
<proteinExistence type="predicted"/>
<dbReference type="Pfam" id="PF13966">
    <property type="entry name" value="zf-RVT"/>
    <property type="match status" value="1"/>
</dbReference>
<dbReference type="InterPro" id="IPR026960">
    <property type="entry name" value="RVT-Znf"/>
</dbReference>
<evidence type="ECO:0000313" key="2">
    <source>
        <dbReference type="EMBL" id="KAG2609203.1"/>
    </source>
</evidence>
<dbReference type="EMBL" id="CM029043">
    <property type="protein sequence ID" value="KAG2609203.1"/>
    <property type="molecule type" value="Genomic_DNA"/>
</dbReference>
<dbReference type="PANTHER" id="PTHR33116">
    <property type="entry name" value="REVERSE TRANSCRIPTASE ZINC-BINDING DOMAIN-CONTAINING PROTEIN-RELATED-RELATED"/>
    <property type="match status" value="1"/>
</dbReference>
<dbReference type="Proteomes" id="UP000823388">
    <property type="component" value="Chromosome 4K"/>
</dbReference>
<evidence type="ECO:0000259" key="1">
    <source>
        <dbReference type="Pfam" id="PF13966"/>
    </source>
</evidence>
<keyword evidence="3" id="KW-1185">Reference proteome</keyword>
<protein>
    <recommendedName>
        <fullName evidence="1">Reverse transcriptase zinc-binding domain-containing protein</fullName>
    </recommendedName>
</protein>
<sequence length="364" mass="43592">MGIYLLQEGIHKQMDSVRSQFFWRGDYDKFKYHMMKWENVCLPKDFGGLGVINTRVFNESILMKWVRRIYNCSENDPCCRLLRLKYLKRKPLMNYKSSKGSQFWRGNIRFWEDVWIAFPRLYELSNDKSKVVRDVYDGGSWHINFRRTLGAHDLGAWEKLMNLLEGVQLNEEPDKVRRALEKSGVFSTKSMYRWFLHRGVINKRLQKLQTGVELKKRKWNGSEKCNLCERAKTVDHILFSCVIAKFVWTCFKEALGSDRVPISWQDFLDNWIPLECKDYSPKLFISTIVCWALWTTRNKRVVDGKFPRYPTELLIKSNMFLQRWKTLLRGNDLVKIEEWVAQVKGWLGTFLEKMRRRPPEDYFM</sequence>
<accession>A0A8T0TJG0</accession>
<feature type="domain" description="Reverse transcriptase zinc-binding" evidence="1">
    <location>
        <begin position="206"/>
        <end position="248"/>
    </location>
</feature>